<accession>A0ABN2SY27</accession>
<comment type="similarity">
    <text evidence="3">Belongs to the FPP/GGPP synthase family.</text>
</comment>
<dbReference type="InterPro" id="IPR008949">
    <property type="entry name" value="Isoprenoid_synthase_dom_sf"/>
</dbReference>
<gene>
    <name evidence="4" type="ORF">GCM10009754_87220</name>
</gene>
<sequence>MLLSSESRPATPRAADPLVAFAEIRALVLPVQRHYVNQLAPPVANIAGYHAGWLDEFGENLADPAGKALRPVLAVLAARAVGAPETTAVRAAVVAEMIHDFSLLHDDVIDGDRQRRHRPAAWVVFGTHAAILAGDALLAAAVRLTAETDRSADRRAVRRLLATVRELVRGQTLDVTFENRESVTPDEYSDMAQGKTAALLSCACSLGPLLAGAPDAVTGELAAFGFQLGMAFQFADDLLGLWGDPAATGKPVLADVHRRKKSAPVLAALNSGGTDARRLAELYERPGALSDDEATEAADLIERCGGKEWAEARAARHTASALTHLHRVEGEAEPLEELAALVRHITHRDR</sequence>
<name>A0ABN2SY27_9PSEU</name>
<dbReference type="SUPFAM" id="SSF48576">
    <property type="entry name" value="Terpenoid synthases"/>
    <property type="match status" value="1"/>
</dbReference>
<proteinExistence type="inferred from homology"/>
<dbReference type="Pfam" id="PF00348">
    <property type="entry name" value="polyprenyl_synt"/>
    <property type="match status" value="1"/>
</dbReference>
<dbReference type="RefSeq" id="WP_344432139.1">
    <property type="nucleotide sequence ID" value="NZ_BAAANN010000080.1"/>
</dbReference>
<dbReference type="CDD" id="cd00685">
    <property type="entry name" value="Trans_IPPS_HT"/>
    <property type="match status" value="1"/>
</dbReference>
<dbReference type="PANTHER" id="PTHR12001">
    <property type="entry name" value="GERANYLGERANYL PYROPHOSPHATE SYNTHASE"/>
    <property type="match status" value="1"/>
</dbReference>
<dbReference type="PANTHER" id="PTHR12001:SF86">
    <property type="entry name" value="GERANYLGERANYL DIPHOSPHATE SYNTHASE"/>
    <property type="match status" value="1"/>
</dbReference>
<dbReference type="Gene3D" id="1.10.600.10">
    <property type="entry name" value="Farnesyl Diphosphate Synthase"/>
    <property type="match status" value="1"/>
</dbReference>
<dbReference type="InterPro" id="IPR033749">
    <property type="entry name" value="Polyprenyl_synt_CS"/>
</dbReference>
<organism evidence="4 5">
    <name type="scientific">Amycolatopsis minnesotensis</name>
    <dbReference type="NCBI Taxonomy" id="337894"/>
    <lineage>
        <taxon>Bacteria</taxon>
        <taxon>Bacillati</taxon>
        <taxon>Actinomycetota</taxon>
        <taxon>Actinomycetes</taxon>
        <taxon>Pseudonocardiales</taxon>
        <taxon>Pseudonocardiaceae</taxon>
        <taxon>Amycolatopsis</taxon>
    </lineage>
</organism>
<dbReference type="PROSITE" id="PS00723">
    <property type="entry name" value="POLYPRENYL_SYNTHASE_1"/>
    <property type="match status" value="1"/>
</dbReference>
<comment type="caution">
    <text evidence="4">The sequence shown here is derived from an EMBL/GenBank/DDBJ whole genome shotgun (WGS) entry which is preliminary data.</text>
</comment>
<dbReference type="SFLD" id="SFLDG01017">
    <property type="entry name" value="Polyprenyl_Transferase_Like"/>
    <property type="match status" value="1"/>
</dbReference>
<keyword evidence="2" id="KW-0460">Magnesium</keyword>
<evidence type="ECO:0000256" key="1">
    <source>
        <dbReference type="ARBA" id="ARBA00022723"/>
    </source>
</evidence>
<keyword evidence="3 4" id="KW-0808">Transferase</keyword>
<keyword evidence="1" id="KW-0479">Metal-binding</keyword>
<evidence type="ECO:0000313" key="5">
    <source>
        <dbReference type="Proteomes" id="UP001501116"/>
    </source>
</evidence>
<evidence type="ECO:0000256" key="3">
    <source>
        <dbReference type="RuleBase" id="RU004466"/>
    </source>
</evidence>
<keyword evidence="5" id="KW-1185">Reference proteome</keyword>
<evidence type="ECO:0000256" key="2">
    <source>
        <dbReference type="ARBA" id="ARBA00022842"/>
    </source>
</evidence>
<evidence type="ECO:0000313" key="4">
    <source>
        <dbReference type="EMBL" id="GAA1994414.1"/>
    </source>
</evidence>
<protein>
    <submittedName>
        <fullName evidence="4">Family 2 encapsulin nanocompartment cargo protein polyprenyl transferase</fullName>
    </submittedName>
</protein>
<dbReference type="InterPro" id="IPR000092">
    <property type="entry name" value="Polyprenyl_synt"/>
</dbReference>
<reference evidence="4 5" key="1">
    <citation type="journal article" date="2019" name="Int. J. Syst. Evol. Microbiol.">
        <title>The Global Catalogue of Microorganisms (GCM) 10K type strain sequencing project: providing services to taxonomists for standard genome sequencing and annotation.</title>
        <authorList>
            <consortium name="The Broad Institute Genomics Platform"/>
            <consortium name="The Broad Institute Genome Sequencing Center for Infectious Disease"/>
            <person name="Wu L."/>
            <person name="Ma J."/>
        </authorList>
    </citation>
    <scope>NUCLEOTIDE SEQUENCE [LARGE SCALE GENOMIC DNA]</scope>
    <source>
        <strain evidence="4 5">JCM 14545</strain>
    </source>
</reference>
<dbReference type="GO" id="GO:0016740">
    <property type="term" value="F:transferase activity"/>
    <property type="evidence" value="ECO:0007669"/>
    <property type="project" value="UniProtKB-KW"/>
</dbReference>
<dbReference type="EMBL" id="BAAANN010000080">
    <property type="protein sequence ID" value="GAA1994414.1"/>
    <property type="molecule type" value="Genomic_DNA"/>
</dbReference>
<dbReference type="Proteomes" id="UP001501116">
    <property type="component" value="Unassembled WGS sequence"/>
</dbReference>
<dbReference type="SFLD" id="SFLDS00005">
    <property type="entry name" value="Isoprenoid_Synthase_Type_I"/>
    <property type="match status" value="1"/>
</dbReference>